<name>A0A5B7E790_PORTR</name>
<organism evidence="2 3">
    <name type="scientific">Portunus trituberculatus</name>
    <name type="common">Swimming crab</name>
    <name type="synonym">Neptunus trituberculatus</name>
    <dbReference type="NCBI Taxonomy" id="210409"/>
    <lineage>
        <taxon>Eukaryota</taxon>
        <taxon>Metazoa</taxon>
        <taxon>Ecdysozoa</taxon>
        <taxon>Arthropoda</taxon>
        <taxon>Crustacea</taxon>
        <taxon>Multicrustacea</taxon>
        <taxon>Malacostraca</taxon>
        <taxon>Eumalacostraca</taxon>
        <taxon>Eucarida</taxon>
        <taxon>Decapoda</taxon>
        <taxon>Pleocyemata</taxon>
        <taxon>Brachyura</taxon>
        <taxon>Eubrachyura</taxon>
        <taxon>Portunoidea</taxon>
        <taxon>Portunidae</taxon>
        <taxon>Portuninae</taxon>
        <taxon>Portunus</taxon>
    </lineage>
</organism>
<feature type="compositionally biased region" description="Low complexity" evidence="1">
    <location>
        <begin position="10"/>
        <end position="28"/>
    </location>
</feature>
<evidence type="ECO:0000313" key="3">
    <source>
        <dbReference type="Proteomes" id="UP000324222"/>
    </source>
</evidence>
<evidence type="ECO:0000256" key="1">
    <source>
        <dbReference type="SAM" id="MobiDB-lite"/>
    </source>
</evidence>
<keyword evidence="3" id="KW-1185">Reference proteome</keyword>
<sequence length="178" mass="19697">MQFYANFNLSTPTHTHTHTASQSASHQPLDPPSLPLPLSRDLLMESQSGTFLCVSRYIPAILHDDRDLCLEPKTRPTKLDLPATRPLAGLIPSPTLTSLSRQPPFLSNIKPSGAAPVRPRKALSRTVTPTWRCPCPAGRVMPEWRLLVALIVLRRAGNEGYDGRAQWTAGDNWAMQAR</sequence>
<dbReference type="Proteomes" id="UP000324222">
    <property type="component" value="Unassembled WGS sequence"/>
</dbReference>
<dbReference type="AlphaFoldDB" id="A0A5B7E790"/>
<reference evidence="2 3" key="1">
    <citation type="submission" date="2019-05" db="EMBL/GenBank/DDBJ databases">
        <title>Another draft genome of Portunus trituberculatus and its Hox gene families provides insights of decapod evolution.</title>
        <authorList>
            <person name="Jeong J.-H."/>
            <person name="Song I."/>
            <person name="Kim S."/>
            <person name="Choi T."/>
            <person name="Kim D."/>
            <person name="Ryu S."/>
            <person name="Kim W."/>
        </authorList>
    </citation>
    <scope>NUCLEOTIDE SEQUENCE [LARGE SCALE GENOMIC DNA]</scope>
    <source>
        <tissue evidence="2">Muscle</tissue>
    </source>
</reference>
<feature type="region of interest" description="Disordered" evidence="1">
    <location>
        <begin position="9"/>
        <end position="36"/>
    </location>
</feature>
<gene>
    <name evidence="2" type="ORF">E2C01_023143</name>
</gene>
<accession>A0A5B7E790</accession>
<feature type="region of interest" description="Disordered" evidence="1">
    <location>
        <begin position="101"/>
        <end position="121"/>
    </location>
</feature>
<dbReference type="EMBL" id="VSRR010002156">
    <property type="protein sequence ID" value="MPC29891.1"/>
    <property type="molecule type" value="Genomic_DNA"/>
</dbReference>
<protein>
    <submittedName>
        <fullName evidence="2">Uncharacterized protein</fullName>
    </submittedName>
</protein>
<comment type="caution">
    <text evidence="2">The sequence shown here is derived from an EMBL/GenBank/DDBJ whole genome shotgun (WGS) entry which is preliminary data.</text>
</comment>
<evidence type="ECO:0000313" key="2">
    <source>
        <dbReference type="EMBL" id="MPC29891.1"/>
    </source>
</evidence>
<proteinExistence type="predicted"/>